<dbReference type="AlphaFoldDB" id="A0A1U9NJS9"/>
<keyword evidence="1" id="KW-1133">Transmembrane helix</keyword>
<protein>
    <submittedName>
        <fullName evidence="2">Uncharacterized protein</fullName>
    </submittedName>
</protein>
<dbReference type="RefSeq" id="WP_146660340.1">
    <property type="nucleotide sequence ID" value="NZ_CP019791.1"/>
</dbReference>
<evidence type="ECO:0000313" key="2">
    <source>
        <dbReference type="EMBL" id="AQT67840.1"/>
    </source>
</evidence>
<dbReference type="KEGG" id="alus:STSP2_00991"/>
<sequence>MRKVVWYIATLFVVAILLLIVWRLTWPLTPENYTLGAQIQTAISDAYKTGNIDTAIASLEEQSVIKPSSPSQVNMNRVLIVNPNPDTPPGEFVAIWHIDLWHSRDKGAAVLTNEGYLKTEINWKKLIKSDMDLKFYKIILK</sequence>
<dbReference type="Proteomes" id="UP000189674">
    <property type="component" value="Chromosome"/>
</dbReference>
<reference evidence="3" key="1">
    <citation type="submission" date="2017-02" db="EMBL/GenBank/DDBJ databases">
        <title>Comparative genomics and description of representatives of a novel lineage of planctomycetes thriving in anoxic sediments.</title>
        <authorList>
            <person name="Spring S."/>
            <person name="Bunk B."/>
            <person name="Sproer C."/>
        </authorList>
    </citation>
    <scope>NUCLEOTIDE SEQUENCE [LARGE SCALE GENOMIC DNA]</scope>
    <source>
        <strain evidence="3">ST-NAGAB-D1</strain>
    </source>
</reference>
<name>A0A1U9NJS9_9BACT</name>
<organism evidence="2 3">
    <name type="scientific">Anaerohalosphaera lusitana</name>
    <dbReference type="NCBI Taxonomy" id="1936003"/>
    <lineage>
        <taxon>Bacteria</taxon>
        <taxon>Pseudomonadati</taxon>
        <taxon>Planctomycetota</taxon>
        <taxon>Phycisphaerae</taxon>
        <taxon>Sedimentisphaerales</taxon>
        <taxon>Anaerohalosphaeraceae</taxon>
        <taxon>Anaerohalosphaera</taxon>
    </lineage>
</organism>
<proteinExistence type="predicted"/>
<evidence type="ECO:0000256" key="1">
    <source>
        <dbReference type="SAM" id="Phobius"/>
    </source>
</evidence>
<accession>A0A1U9NJS9</accession>
<dbReference type="STRING" id="1936003.STSP2_00991"/>
<gene>
    <name evidence="2" type="ORF">STSP2_00991</name>
</gene>
<feature type="transmembrane region" description="Helical" evidence="1">
    <location>
        <begin position="6"/>
        <end position="25"/>
    </location>
</feature>
<evidence type="ECO:0000313" key="3">
    <source>
        <dbReference type="Proteomes" id="UP000189674"/>
    </source>
</evidence>
<dbReference type="EMBL" id="CP019791">
    <property type="protein sequence ID" value="AQT67840.1"/>
    <property type="molecule type" value="Genomic_DNA"/>
</dbReference>
<keyword evidence="3" id="KW-1185">Reference proteome</keyword>
<keyword evidence="1" id="KW-0472">Membrane</keyword>
<keyword evidence="1" id="KW-0812">Transmembrane</keyword>